<feature type="transmembrane region" description="Helical" evidence="2">
    <location>
        <begin position="412"/>
        <end position="435"/>
    </location>
</feature>
<feature type="region of interest" description="Disordered" evidence="1">
    <location>
        <begin position="376"/>
        <end position="405"/>
    </location>
</feature>
<keyword evidence="4" id="KW-1185">Reference proteome</keyword>
<accession>A0ABR8LHY1</accession>
<gene>
    <name evidence="3" type="ORF">HHX48_03520</name>
</gene>
<protein>
    <submittedName>
        <fullName evidence="3">TIGR03503 family protein</fullName>
    </submittedName>
</protein>
<evidence type="ECO:0000313" key="3">
    <source>
        <dbReference type="EMBL" id="MBD3584803.1"/>
    </source>
</evidence>
<dbReference type="InterPro" id="IPR020010">
    <property type="entry name" value="CHP03503"/>
</dbReference>
<evidence type="ECO:0000256" key="1">
    <source>
        <dbReference type="SAM" id="MobiDB-lite"/>
    </source>
</evidence>
<sequence length="463" mass="51266">MVNLSVFAAQAPDPAEDNSAQSPNATSGAKRSVPDDKNADAAKLPIVRLGDEYQNSITLLQNRFRVDYNVDEVTMVFFRDYGSAPVVLVRPDGSKIYQSRAEEENVKWYDDAAFDMITIKNPVPGPWQAVGQIKPDSRIMIISDVSLHAEPLPPTIFSGEILKQTAYLSNGDEPINQPEFRDVVKLEIELVSTNNPNYDNFGADNAIIATFEDNGRGMDERPLDGTFTGQFNLSVAAGEWKPVFRVVTPMYTREQVDPNLILYPNPVKLDVVMASGDENYHTLMIDVNREQVDIQSILVDGKIRYPNGDIQNFSLTEPSPAARSQRILALDEGQFRAKLTVYGKTIDGRDFILDVPPYTFQAAPPVVETAPEEMLTEMPDGNGEGDELPADAPEKETPSAPPQPEAMSNGTLVLLLVVVNGTILIVVLATVWVITRRLKQTPAARTSEHKSGSWFKRLFNRKT</sequence>
<evidence type="ECO:0000256" key="2">
    <source>
        <dbReference type="SAM" id="Phobius"/>
    </source>
</evidence>
<comment type="caution">
    <text evidence="3">The sequence shown here is derived from an EMBL/GenBank/DDBJ whole genome shotgun (WGS) entry which is preliminary data.</text>
</comment>
<dbReference type="Proteomes" id="UP000624419">
    <property type="component" value="Unassembled WGS sequence"/>
</dbReference>
<dbReference type="NCBIfam" id="TIGR03503">
    <property type="entry name" value="TIGR03503 family protein"/>
    <property type="match status" value="1"/>
</dbReference>
<organism evidence="3 4">
    <name type="scientific">Salinimonas profundi</name>
    <dbReference type="NCBI Taxonomy" id="2729140"/>
    <lineage>
        <taxon>Bacteria</taxon>
        <taxon>Pseudomonadati</taxon>
        <taxon>Pseudomonadota</taxon>
        <taxon>Gammaproteobacteria</taxon>
        <taxon>Alteromonadales</taxon>
        <taxon>Alteromonadaceae</taxon>
        <taxon>Alteromonas/Salinimonas group</taxon>
        <taxon>Salinimonas</taxon>
    </lineage>
</organism>
<feature type="compositionally biased region" description="Polar residues" evidence="1">
    <location>
        <begin position="18"/>
        <end position="29"/>
    </location>
</feature>
<proteinExistence type="predicted"/>
<name>A0ABR8LHY1_9ALTE</name>
<keyword evidence="2" id="KW-0472">Membrane</keyword>
<dbReference type="EMBL" id="JABBXD010000001">
    <property type="protein sequence ID" value="MBD3584803.1"/>
    <property type="molecule type" value="Genomic_DNA"/>
</dbReference>
<keyword evidence="2" id="KW-0812">Transmembrane</keyword>
<evidence type="ECO:0000313" key="4">
    <source>
        <dbReference type="Proteomes" id="UP000624419"/>
    </source>
</evidence>
<feature type="region of interest" description="Disordered" evidence="1">
    <location>
        <begin position="1"/>
        <end position="37"/>
    </location>
</feature>
<keyword evidence="2" id="KW-1133">Transmembrane helix</keyword>
<reference evidence="3 4" key="1">
    <citation type="submission" date="2020-04" db="EMBL/GenBank/DDBJ databases">
        <title>Salinimonas sp. HHU 13199.</title>
        <authorList>
            <person name="Cui X."/>
            <person name="Zhang D."/>
        </authorList>
    </citation>
    <scope>NUCLEOTIDE SEQUENCE [LARGE SCALE GENOMIC DNA]</scope>
    <source>
        <strain evidence="3 4">HHU 13199</strain>
    </source>
</reference>